<gene>
    <name evidence="1" type="ORF">DCCM_3665</name>
</gene>
<accession>A0A2L2XJV0</accession>
<dbReference type="EMBL" id="BFAV01000141">
    <property type="protein sequence ID" value="GBF34546.1"/>
    <property type="molecule type" value="Genomic_DNA"/>
</dbReference>
<reference evidence="2" key="1">
    <citation type="submission" date="2018-02" db="EMBL/GenBank/DDBJ databases">
        <title>Genome sequence of Desulfocucumis palustris strain NAW-5.</title>
        <authorList>
            <person name="Watanabe M."/>
            <person name="Kojima H."/>
            <person name="Fukui M."/>
        </authorList>
    </citation>
    <scope>NUCLEOTIDE SEQUENCE [LARGE SCALE GENOMIC DNA]</scope>
    <source>
        <strain evidence="2">NAW-5</strain>
    </source>
</reference>
<sequence>MVFFVAKANIINLCSGGPRRRVSKPGMETRKRDWFFNSPE</sequence>
<protein>
    <submittedName>
        <fullName evidence="1">Uncharacterized protein</fullName>
    </submittedName>
</protein>
<organism evidence="1 2">
    <name type="scientific">Desulfocucumis palustris</name>
    <dbReference type="NCBI Taxonomy" id="1898651"/>
    <lineage>
        <taxon>Bacteria</taxon>
        <taxon>Bacillati</taxon>
        <taxon>Bacillota</taxon>
        <taxon>Clostridia</taxon>
        <taxon>Eubacteriales</taxon>
        <taxon>Desulfocucumaceae</taxon>
        <taxon>Desulfocucumis</taxon>
    </lineage>
</organism>
<proteinExistence type="predicted"/>
<evidence type="ECO:0000313" key="1">
    <source>
        <dbReference type="EMBL" id="GBF34546.1"/>
    </source>
</evidence>
<evidence type="ECO:0000313" key="2">
    <source>
        <dbReference type="Proteomes" id="UP000239549"/>
    </source>
</evidence>
<dbReference type="AlphaFoldDB" id="A0A2L2XJV0"/>
<keyword evidence="2" id="KW-1185">Reference proteome</keyword>
<name>A0A2L2XJV0_9FIRM</name>
<dbReference type="Proteomes" id="UP000239549">
    <property type="component" value="Unassembled WGS sequence"/>
</dbReference>
<comment type="caution">
    <text evidence="1">The sequence shown here is derived from an EMBL/GenBank/DDBJ whole genome shotgun (WGS) entry which is preliminary data.</text>
</comment>